<evidence type="ECO:0000256" key="8">
    <source>
        <dbReference type="ARBA" id="ARBA00023034"/>
    </source>
</evidence>
<sequence>MAVPLPSFNVVSLQRLWYNLTKGGTKGGGAPPYSGQTYNYRQVKRVSLIVVAALAFFLLDVALQHNGGPHKFWRRGGGGGGGAGGDSGSLDAQSQASPKSLKRGAASLTPSGGSSSGKKAKKKNAAAQPIDHDATIRAQVDARQQQTNEDVPEDGGEETKPSQQDLTKKAEASADIRIGSVTPEATRLPENTAPYVPPGRSSLAAQSAQAAAVPLTESYLGAYSVPNHVSAIKISILSYHRRASIKLTYASADATELFPDQVAVSVGPTQLRISVTSADGSTTRHYAMTVWRMVEVGSPFTEIIRNLQNPMNPPQCTRTTGCGDQKRCVFGRCVCPPLHAAYRSALPPAAARNDATCYAAGANISPNTWCLPPMRFLRVSEIFDSRGAEMVLSDTLYSREVRVTSRPVTLDAFTVSKAAGGSLELLRAKQGRDIHDHDLTGLRHLGVSFDTCAVVLSGSEGSQRPGALIDAHDAVLRIGNARAKDDSTGRRTTIRWQMETNAEGNTARGYSEGRGDLPEGREICVVPIGSFDHRLSSRFTGHAECEYREVSPAVSEYLAGLWAARRPPNARPKERQMGSAFSLIAFATQLCGQVTVFGKPPRGMSVSSVENACMDDLRSHRVFTNILY</sequence>
<feature type="transmembrane region" description="Helical" evidence="12">
    <location>
        <begin position="46"/>
        <end position="63"/>
    </location>
</feature>
<feature type="domain" description="Cadherin-like beta-sandwich-like" evidence="13">
    <location>
        <begin position="223"/>
        <end position="292"/>
    </location>
</feature>
<dbReference type="InterPro" id="IPR025883">
    <property type="entry name" value="Cadherin-like_domain"/>
</dbReference>
<proteinExistence type="inferred from homology"/>
<keyword evidence="6" id="KW-0735">Signal-anchor</keyword>
<gene>
    <name evidence="14" type="ORF">PPROV_000203600</name>
</gene>
<evidence type="ECO:0000256" key="2">
    <source>
        <dbReference type="ARBA" id="ARBA00006003"/>
    </source>
</evidence>
<comment type="subcellular location">
    <subcellularLocation>
        <location evidence="1">Golgi apparatus membrane</location>
        <topology evidence="1">Single-pass type II membrane protein</topology>
    </subcellularLocation>
</comment>
<evidence type="ECO:0000313" key="15">
    <source>
        <dbReference type="Proteomes" id="UP000660262"/>
    </source>
</evidence>
<keyword evidence="7 12" id="KW-1133">Transmembrane helix</keyword>
<evidence type="ECO:0000256" key="7">
    <source>
        <dbReference type="ARBA" id="ARBA00022989"/>
    </source>
</evidence>
<dbReference type="Gene3D" id="3.90.1480.20">
    <property type="entry name" value="Glycosyl transferase family 29"/>
    <property type="match status" value="1"/>
</dbReference>
<evidence type="ECO:0000256" key="11">
    <source>
        <dbReference type="SAM" id="MobiDB-lite"/>
    </source>
</evidence>
<organism evidence="14 15">
    <name type="scientific">Pycnococcus provasolii</name>
    <dbReference type="NCBI Taxonomy" id="41880"/>
    <lineage>
        <taxon>Eukaryota</taxon>
        <taxon>Viridiplantae</taxon>
        <taxon>Chlorophyta</taxon>
        <taxon>Pseudoscourfieldiophyceae</taxon>
        <taxon>Pseudoscourfieldiales</taxon>
        <taxon>Pycnococcaceae</taxon>
        <taxon>Pycnococcus</taxon>
    </lineage>
</organism>
<keyword evidence="4" id="KW-0808">Transferase</keyword>
<evidence type="ECO:0000256" key="9">
    <source>
        <dbReference type="ARBA" id="ARBA00023136"/>
    </source>
</evidence>
<reference evidence="14" key="1">
    <citation type="submission" date="2020-10" db="EMBL/GenBank/DDBJ databases">
        <title>Unveiling of a novel bifunctional photoreceptor, Dualchrome1, isolated from a cosmopolitan green alga.</title>
        <authorList>
            <person name="Suzuki S."/>
            <person name="Kawachi M."/>
        </authorList>
    </citation>
    <scope>NUCLEOTIDE SEQUENCE</scope>
    <source>
        <strain evidence="14">NIES 2893</strain>
    </source>
</reference>
<name>A0A830HCH4_9CHLO</name>
<evidence type="ECO:0000256" key="3">
    <source>
        <dbReference type="ARBA" id="ARBA00022676"/>
    </source>
</evidence>
<protein>
    <recommendedName>
        <fullName evidence="13">Cadherin-like beta-sandwich-like domain-containing protein</fullName>
    </recommendedName>
</protein>
<evidence type="ECO:0000256" key="1">
    <source>
        <dbReference type="ARBA" id="ARBA00004323"/>
    </source>
</evidence>
<dbReference type="GO" id="GO:0000139">
    <property type="term" value="C:Golgi membrane"/>
    <property type="evidence" value="ECO:0007669"/>
    <property type="project" value="UniProtKB-SubCell"/>
</dbReference>
<accession>A0A830HCH4</accession>
<dbReference type="AlphaFoldDB" id="A0A830HCH4"/>
<evidence type="ECO:0000256" key="5">
    <source>
        <dbReference type="ARBA" id="ARBA00022692"/>
    </source>
</evidence>
<dbReference type="InterPro" id="IPR038578">
    <property type="entry name" value="GT29-like_sf"/>
</dbReference>
<dbReference type="EMBL" id="BNJQ01000005">
    <property type="protein sequence ID" value="GHP03281.1"/>
    <property type="molecule type" value="Genomic_DNA"/>
</dbReference>
<keyword evidence="3" id="KW-0328">Glycosyltransferase</keyword>
<evidence type="ECO:0000256" key="12">
    <source>
        <dbReference type="SAM" id="Phobius"/>
    </source>
</evidence>
<evidence type="ECO:0000256" key="6">
    <source>
        <dbReference type="ARBA" id="ARBA00022968"/>
    </source>
</evidence>
<keyword evidence="9 12" id="KW-0472">Membrane</keyword>
<dbReference type="Pfam" id="PF00777">
    <property type="entry name" value="Glyco_transf_29"/>
    <property type="match status" value="1"/>
</dbReference>
<dbReference type="Pfam" id="PF12733">
    <property type="entry name" value="Cadherin-like"/>
    <property type="match status" value="1"/>
</dbReference>
<keyword evidence="10" id="KW-0325">Glycoprotein</keyword>
<keyword evidence="15" id="KW-1185">Reference proteome</keyword>
<keyword evidence="5 12" id="KW-0812">Transmembrane</keyword>
<comment type="caution">
    <text evidence="14">The sequence shown here is derived from an EMBL/GenBank/DDBJ whole genome shotgun (WGS) entry which is preliminary data.</text>
</comment>
<dbReference type="InterPro" id="IPR001675">
    <property type="entry name" value="Glyco_trans_29"/>
</dbReference>
<dbReference type="GO" id="GO:0008373">
    <property type="term" value="F:sialyltransferase activity"/>
    <property type="evidence" value="ECO:0007669"/>
    <property type="project" value="InterPro"/>
</dbReference>
<feature type="compositionally biased region" description="Low complexity" evidence="11">
    <location>
        <begin position="104"/>
        <end position="117"/>
    </location>
</feature>
<keyword evidence="8" id="KW-0333">Golgi apparatus</keyword>
<feature type="region of interest" description="Disordered" evidence="11">
    <location>
        <begin position="73"/>
        <end position="201"/>
    </location>
</feature>
<evidence type="ECO:0000313" key="14">
    <source>
        <dbReference type="EMBL" id="GHP03281.1"/>
    </source>
</evidence>
<comment type="similarity">
    <text evidence="2">Belongs to the glycosyltransferase 29 family.</text>
</comment>
<feature type="compositionally biased region" description="Gly residues" evidence="11">
    <location>
        <begin position="75"/>
        <end position="87"/>
    </location>
</feature>
<evidence type="ECO:0000259" key="13">
    <source>
        <dbReference type="Pfam" id="PF12733"/>
    </source>
</evidence>
<dbReference type="Proteomes" id="UP000660262">
    <property type="component" value="Unassembled WGS sequence"/>
</dbReference>
<evidence type="ECO:0000256" key="4">
    <source>
        <dbReference type="ARBA" id="ARBA00022679"/>
    </source>
</evidence>
<evidence type="ECO:0000256" key="10">
    <source>
        <dbReference type="ARBA" id="ARBA00023180"/>
    </source>
</evidence>